<dbReference type="Proteomes" id="UP000004994">
    <property type="component" value="Chromosome 5"/>
</dbReference>
<feature type="region of interest" description="Disordered" evidence="1">
    <location>
        <begin position="140"/>
        <end position="188"/>
    </location>
</feature>
<keyword evidence="3" id="KW-1185">Reference proteome</keyword>
<dbReference type="InParanoid" id="A0A3Q7GFY6"/>
<name>A0A3Q7GFY6_SOLLC</name>
<accession>A0A3Q7GFY6</accession>
<proteinExistence type="predicted"/>
<dbReference type="EnsemblPlants" id="Solyc05g014935.1.1">
    <property type="protein sequence ID" value="Solyc05g014935.1.1"/>
    <property type="gene ID" value="Solyc05g014935.1"/>
</dbReference>
<organism evidence="2">
    <name type="scientific">Solanum lycopersicum</name>
    <name type="common">Tomato</name>
    <name type="synonym">Lycopersicon esculentum</name>
    <dbReference type="NCBI Taxonomy" id="4081"/>
    <lineage>
        <taxon>Eukaryota</taxon>
        <taxon>Viridiplantae</taxon>
        <taxon>Streptophyta</taxon>
        <taxon>Embryophyta</taxon>
        <taxon>Tracheophyta</taxon>
        <taxon>Spermatophyta</taxon>
        <taxon>Magnoliopsida</taxon>
        <taxon>eudicotyledons</taxon>
        <taxon>Gunneridae</taxon>
        <taxon>Pentapetalae</taxon>
        <taxon>asterids</taxon>
        <taxon>lamiids</taxon>
        <taxon>Solanales</taxon>
        <taxon>Solanaceae</taxon>
        <taxon>Solanoideae</taxon>
        <taxon>Solaneae</taxon>
        <taxon>Solanum</taxon>
        <taxon>Solanum subgen. Lycopersicon</taxon>
    </lineage>
</organism>
<evidence type="ECO:0000313" key="3">
    <source>
        <dbReference type="Proteomes" id="UP000004994"/>
    </source>
</evidence>
<dbReference type="AlphaFoldDB" id="A0A3Q7GFY6"/>
<dbReference type="Gramene" id="Solyc05g014935.1.1">
    <property type="protein sequence ID" value="Solyc05g014935.1.1"/>
    <property type="gene ID" value="Solyc05g014935.1"/>
</dbReference>
<reference evidence="2" key="1">
    <citation type="journal article" date="2012" name="Nature">
        <title>The tomato genome sequence provides insights into fleshy fruit evolution.</title>
        <authorList>
            <consortium name="Tomato Genome Consortium"/>
        </authorList>
    </citation>
    <scope>NUCLEOTIDE SEQUENCE [LARGE SCALE GENOMIC DNA]</scope>
    <source>
        <strain evidence="2">cv. Heinz 1706</strain>
    </source>
</reference>
<reference evidence="2" key="2">
    <citation type="submission" date="2019-01" db="UniProtKB">
        <authorList>
            <consortium name="EnsemblPlants"/>
        </authorList>
    </citation>
    <scope>IDENTIFICATION</scope>
    <source>
        <strain evidence="2">cv. Heinz 1706</strain>
    </source>
</reference>
<feature type="compositionally biased region" description="Polar residues" evidence="1">
    <location>
        <begin position="162"/>
        <end position="173"/>
    </location>
</feature>
<feature type="compositionally biased region" description="Low complexity" evidence="1">
    <location>
        <begin position="142"/>
        <end position="161"/>
    </location>
</feature>
<evidence type="ECO:0000313" key="2">
    <source>
        <dbReference type="EnsemblPlants" id="Solyc05g014935.1.1"/>
    </source>
</evidence>
<protein>
    <submittedName>
        <fullName evidence="2">Uncharacterized protein</fullName>
    </submittedName>
</protein>
<evidence type="ECO:0000256" key="1">
    <source>
        <dbReference type="SAM" id="MobiDB-lite"/>
    </source>
</evidence>
<sequence>MSIELCHKFSDCDKMLIEVNGKLGTMNYYDYWFSNDIYLWVFDEDKEWKLHEILHFPLEKEPNESSLYMFTIRKYGTEEIVFANITSKSVENVMITPQGIHSWLDYSTTNHQCCPETISSPVSQVDGPLVPILAHILPTKNTPQSSSSSSLQTHSYSTSPSDTQNEETSTLSCETVPALSEDAPASPL</sequence>